<evidence type="ECO:0000256" key="3">
    <source>
        <dbReference type="ARBA" id="ARBA00021315"/>
    </source>
</evidence>
<feature type="domain" description="RecF/RecN/SMC N-terminal" evidence="11">
    <location>
        <begin position="1"/>
        <end position="509"/>
    </location>
</feature>
<evidence type="ECO:0000256" key="1">
    <source>
        <dbReference type="ARBA" id="ARBA00003618"/>
    </source>
</evidence>
<keyword evidence="7 9" id="KW-0234">DNA repair</keyword>
<dbReference type="InterPro" id="IPR027417">
    <property type="entry name" value="P-loop_NTPase"/>
</dbReference>
<comment type="similarity">
    <text evidence="2 9">Belongs to the RecN family.</text>
</comment>
<comment type="caution">
    <text evidence="12">The sequence shown here is derived from an EMBL/GenBank/DDBJ whole genome shotgun (WGS) entry which is preliminary data.</text>
</comment>
<keyword evidence="10" id="KW-0175">Coiled coil</keyword>
<evidence type="ECO:0000256" key="4">
    <source>
        <dbReference type="ARBA" id="ARBA00022741"/>
    </source>
</evidence>
<protein>
    <recommendedName>
        <fullName evidence="3 9">DNA repair protein RecN</fullName>
    </recommendedName>
    <alternativeName>
        <fullName evidence="8 9">Recombination protein N</fullName>
    </alternativeName>
</protein>
<dbReference type="Gene3D" id="3.40.50.300">
    <property type="entry name" value="P-loop containing nucleotide triphosphate hydrolases"/>
    <property type="match status" value="2"/>
</dbReference>
<feature type="coiled-coil region" evidence="10">
    <location>
        <begin position="335"/>
        <end position="362"/>
    </location>
</feature>
<gene>
    <name evidence="12" type="primary">recN</name>
    <name evidence="12" type="ORF">ELS83_16985</name>
</gene>
<dbReference type="CDD" id="cd03241">
    <property type="entry name" value="ABC_RecN"/>
    <property type="match status" value="2"/>
</dbReference>
<organism evidence="12 13">
    <name type="scientific">Marinifilum caeruleilacunae</name>
    <dbReference type="NCBI Taxonomy" id="2499076"/>
    <lineage>
        <taxon>Bacteria</taxon>
        <taxon>Pseudomonadati</taxon>
        <taxon>Bacteroidota</taxon>
        <taxon>Bacteroidia</taxon>
        <taxon>Marinilabiliales</taxon>
        <taxon>Marinifilaceae</taxon>
    </lineage>
</organism>
<sequence>MLQSISIQNFALINQLEIDFSDGFSVITGETGSGKSILLGALSLVLGQRSEGNVLKDKEKKCVIECSFSIEKYNLQEFFESRELDYDKETLVRREILPSGKTRAFVNDTPVNLKTLKELGLRLVDIHSQNQNLVLGSFEYQVGIVDTYAKNTSVLAKYQLNFKKYQELKKELKLQEEQAAKEKADLDYFQFQLEQLVEANLIEGEQKEMEEELETLNHAEEIKSGLYQSYGLLSEGDSSVISQLKEARSSMAKIQDVFGEADAYFERLDSALIELQDLSQEIDRSNESVEFDNARIDFLNQRLDAIYSLQQKHRVDSVDELIKIREELEGKVGKIESSDERIDDLKKQLSEQQSKLKKSAENLTGSRTKAIPKIEKTITAQLVLLGIPNANFKIQISNNEDFQQLGADKLSFLFSANKNGSLEEVQRVASGGELSRLMLSIKYLISSSTALPSIVFDEIDTGVSGEIADKMGAMMNQMAENIQVISITHLPQIAGKGKYHYKVYKADDEHETYSNIVLLDKQHRLEELAKMLSGSDLTKAALENAKVLLDS</sequence>
<keyword evidence="6" id="KW-0067">ATP-binding</keyword>
<evidence type="ECO:0000256" key="6">
    <source>
        <dbReference type="ARBA" id="ARBA00022840"/>
    </source>
</evidence>
<dbReference type="PANTHER" id="PTHR11059">
    <property type="entry name" value="DNA REPAIR PROTEIN RECN"/>
    <property type="match status" value="1"/>
</dbReference>
<dbReference type="EMBL" id="RZNH01000035">
    <property type="protein sequence ID" value="NOU61499.1"/>
    <property type="molecule type" value="Genomic_DNA"/>
</dbReference>
<comment type="function">
    <text evidence="1 9">May be involved in recombinational repair of damaged DNA.</text>
</comment>
<evidence type="ECO:0000256" key="7">
    <source>
        <dbReference type="ARBA" id="ARBA00023204"/>
    </source>
</evidence>
<evidence type="ECO:0000256" key="10">
    <source>
        <dbReference type="SAM" id="Coils"/>
    </source>
</evidence>
<dbReference type="PANTHER" id="PTHR11059:SF0">
    <property type="entry name" value="DNA REPAIR PROTEIN RECN"/>
    <property type="match status" value="1"/>
</dbReference>
<dbReference type="RefSeq" id="WP_171596759.1">
    <property type="nucleotide sequence ID" value="NZ_RZNH01000035.1"/>
</dbReference>
<evidence type="ECO:0000256" key="2">
    <source>
        <dbReference type="ARBA" id="ARBA00009441"/>
    </source>
</evidence>
<keyword evidence="13" id="KW-1185">Reference proteome</keyword>
<accession>A0ABX1WZD9</accession>
<name>A0ABX1WZD9_9BACT</name>
<keyword evidence="4" id="KW-0547">Nucleotide-binding</keyword>
<dbReference type="NCBIfam" id="TIGR00634">
    <property type="entry name" value="recN"/>
    <property type="match status" value="1"/>
</dbReference>
<evidence type="ECO:0000256" key="9">
    <source>
        <dbReference type="PIRNR" id="PIRNR003128"/>
    </source>
</evidence>
<evidence type="ECO:0000256" key="5">
    <source>
        <dbReference type="ARBA" id="ARBA00022763"/>
    </source>
</evidence>
<keyword evidence="5 9" id="KW-0227">DNA damage</keyword>
<evidence type="ECO:0000256" key="8">
    <source>
        <dbReference type="ARBA" id="ARBA00033408"/>
    </source>
</evidence>
<evidence type="ECO:0000313" key="12">
    <source>
        <dbReference type="EMBL" id="NOU61499.1"/>
    </source>
</evidence>
<dbReference type="InterPro" id="IPR003395">
    <property type="entry name" value="RecF/RecN/SMC_N"/>
</dbReference>
<dbReference type="Proteomes" id="UP000732105">
    <property type="component" value="Unassembled WGS sequence"/>
</dbReference>
<dbReference type="SUPFAM" id="SSF52540">
    <property type="entry name" value="P-loop containing nucleoside triphosphate hydrolases"/>
    <property type="match status" value="1"/>
</dbReference>
<feature type="coiled-coil region" evidence="10">
    <location>
        <begin position="155"/>
        <end position="222"/>
    </location>
</feature>
<evidence type="ECO:0000259" key="11">
    <source>
        <dbReference type="Pfam" id="PF02463"/>
    </source>
</evidence>
<evidence type="ECO:0000313" key="13">
    <source>
        <dbReference type="Proteomes" id="UP000732105"/>
    </source>
</evidence>
<reference evidence="12 13" key="1">
    <citation type="submission" date="2018-12" db="EMBL/GenBank/DDBJ databases">
        <title>Marinifilum JC070 sp. nov., a marine bacterium isolated from Yongle Blue Hole in the South China Sea.</title>
        <authorList>
            <person name="Fu T."/>
        </authorList>
    </citation>
    <scope>NUCLEOTIDE SEQUENCE [LARGE SCALE GENOMIC DNA]</scope>
    <source>
        <strain evidence="12 13">JC070</strain>
    </source>
</reference>
<proteinExistence type="inferred from homology"/>
<dbReference type="Pfam" id="PF02463">
    <property type="entry name" value="SMC_N"/>
    <property type="match status" value="1"/>
</dbReference>
<dbReference type="PIRSF" id="PIRSF003128">
    <property type="entry name" value="RecN"/>
    <property type="match status" value="1"/>
</dbReference>
<dbReference type="InterPro" id="IPR004604">
    <property type="entry name" value="DNA_recomb/repair_RecN"/>
</dbReference>
<feature type="coiled-coil region" evidence="10">
    <location>
        <begin position="261"/>
        <end position="295"/>
    </location>
</feature>